<dbReference type="Proteomes" id="UP000821866">
    <property type="component" value="Unassembled WGS sequence"/>
</dbReference>
<reference evidence="2" key="1">
    <citation type="journal article" date="2020" name="Cell">
        <title>Large-Scale Comparative Analyses of Tick Genomes Elucidate Their Genetic Diversity and Vector Capacities.</title>
        <authorList>
            <consortium name="Tick Genome and Microbiome Consortium (TIGMIC)"/>
            <person name="Jia N."/>
            <person name="Wang J."/>
            <person name="Shi W."/>
            <person name="Du L."/>
            <person name="Sun Y."/>
            <person name="Zhan W."/>
            <person name="Jiang J.F."/>
            <person name="Wang Q."/>
            <person name="Zhang B."/>
            <person name="Ji P."/>
            <person name="Bell-Sakyi L."/>
            <person name="Cui X.M."/>
            <person name="Yuan T.T."/>
            <person name="Jiang B.G."/>
            <person name="Yang W.F."/>
            <person name="Lam T.T."/>
            <person name="Chang Q.C."/>
            <person name="Ding S.J."/>
            <person name="Wang X.J."/>
            <person name="Zhu J.G."/>
            <person name="Ruan X.D."/>
            <person name="Zhao L."/>
            <person name="Wei J.T."/>
            <person name="Ye R.Z."/>
            <person name="Que T.C."/>
            <person name="Du C.H."/>
            <person name="Zhou Y.H."/>
            <person name="Cheng J.X."/>
            <person name="Dai P.F."/>
            <person name="Guo W.B."/>
            <person name="Han X.H."/>
            <person name="Huang E.J."/>
            <person name="Li L.F."/>
            <person name="Wei W."/>
            <person name="Gao Y.C."/>
            <person name="Liu J.Z."/>
            <person name="Shao H.Z."/>
            <person name="Wang X."/>
            <person name="Wang C.C."/>
            <person name="Yang T.C."/>
            <person name="Huo Q.B."/>
            <person name="Li W."/>
            <person name="Chen H.Y."/>
            <person name="Chen S.E."/>
            <person name="Zhou L.G."/>
            <person name="Ni X.B."/>
            <person name="Tian J.H."/>
            <person name="Sheng Y."/>
            <person name="Liu T."/>
            <person name="Pan Y.S."/>
            <person name="Xia L.Y."/>
            <person name="Li J."/>
            <person name="Zhao F."/>
            <person name="Cao W.C."/>
        </authorList>
    </citation>
    <scope>NUCLEOTIDE SEQUENCE</scope>
    <source>
        <strain evidence="2">Rmic-2018</strain>
    </source>
</reference>
<gene>
    <name evidence="2" type="ORF">HPB51_020985</name>
</gene>
<name>A0A9J6DWC8_RHIMP</name>
<evidence type="ECO:0000313" key="3">
    <source>
        <dbReference type="Proteomes" id="UP000821866"/>
    </source>
</evidence>
<protein>
    <submittedName>
        <fullName evidence="2">Uncharacterized protein</fullName>
    </submittedName>
</protein>
<accession>A0A9J6DWC8</accession>
<reference evidence="2" key="2">
    <citation type="submission" date="2021-09" db="EMBL/GenBank/DDBJ databases">
        <authorList>
            <person name="Jia N."/>
            <person name="Wang J."/>
            <person name="Shi W."/>
            <person name="Du L."/>
            <person name="Sun Y."/>
            <person name="Zhan W."/>
            <person name="Jiang J."/>
            <person name="Wang Q."/>
            <person name="Zhang B."/>
            <person name="Ji P."/>
            <person name="Sakyi L.B."/>
            <person name="Cui X."/>
            <person name="Yuan T."/>
            <person name="Jiang B."/>
            <person name="Yang W."/>
            <person name="Lam T.T.-Y."/>
            <person name="Chang Q."/>
            <person name="Ding S."/>
            <person name="Wang X."/>
            <person name="Zhu J."/>
            <person name="Ruan X."/>
            <person name="Zhao L."/>
            <person name="Wei J."/>
            <person name="Que T."/>
            <person name="Du C."/>
            <person name="Cheng J."/>
            <person name="Dai P."/>
            <person name="Han X."/>
            <person name="Huang E."/>
            <person name="Gao Y."/>
            <person name="Liu J."/>
            <person name="Shao H."/>
            <person name="Ye R."/>
            <person name="Li L."/>
            <person name="Wei W."/>
            <person name="Wang X."/>
            <person name="Wang C."/>
            <person name="Huo Q."/>
            <person name="Li W."/>
            <person name="Guo W."/>
            <person name="Chen H."/>
            <person name="Chen S."/>
            <person name="Zhou L."/>
            <person name="Zhou L."/>
            <person name="Ni X."/>
            <person name="Tian J."/>
            <person name="Zhou Y."/>
            <person name="Sheng Y."/>
            <person name="Liu T."/>
            <person name="Pan Y."/>
            <person name="Xia L."/>
            <person name="Li J."/>
            <person name="Zhao F."/>
            <person name="Cao W."/>
        </authorList>
    </citation>
    <scope>NUCLEOTIDE SEQUENCE</scope>
    <source>
        <strain evidence="2">Rmic-2018</strain>
        <tissue evidence="2">Larvae</tissue>
    </source>
</reference>
<comment type="caution">
    <text evidence="2">The sequence shown here is derived from an EMBL/GenBank/DDBJ whole genome shotgun (WGS) entry which is preliminary data.</text>
</comment>
<feature type="region of interest" description="Disordered" evidence="1">
    <location>
        <begin position="148"/>
        <end position="171"/>
    </location>
</feature>
<sequence length="359" mass="38812">MRTVSQIKFAKALAVAAALSEEEVTEDAVCPNMMQNIAVISTPAERNARAYSKITAITLGTTSFDVSAYRAAPDDTCKGIIRGVDADIGQEQLYSLIVHPRNPTALQVKRIKNSTTIVEETSYRYQPLQAAALRLSARAVAGARVTSANSYNHREGDPVPEAEQGAVRDPEDILDPRAVITHVCLPSAMVCSKEISTRPGHPRSRAPNHRAIVEQLRAEIADLRKSQQVSSPSPSNTVPCTKATSDASHDEVPMDVHPGAKPTKRRALAQPTNNEDRDFKTEVKETLNDIKNALRAVVESIAVLDSRVTKIEADQVKALQSAEATPAQVMPKVRIVQKVATRSVSQETAFEGPNNGGTP</sequence>
<dbReference type="AlphaFoldDB" id="A0A9J6DWC8"/>
<dbReference type="EMBL" id="JABSTU010000007">
    <property type="protein sequence ID" value="KAH8026493.1"/>
    <property type="molecule type" value="Genomic_DNA"/>
</dbReference>
<evidence type="ECO:0000256" key="1">
    <source>
        <dbReference type="SAM" id="MobiDB-lite"/>
    </source>
</evidence>
<evidence type="ECO:0000313" key="2">
    <source>
        <dbReference type="EMBL" id="KAH8026493.1"/>
    </source>
</evidence>
<feature type="compositionally biased region" description="Polar residues" evidence="1">
    <location>
        <begin position="226"/>
        <end position="246"/>
    </location>
</feature>
<feature type="region of interest" description="Disordered" evidence="1">
    <location>
        <begin position="224"/>
        <end position="274"/>
    </location>
</feature>
<keyword evidence="3" id="KW-1185">Reference proteome</keyword>
<organism evidence="2 3">
    <name type="scientific">Rhipicephalus microplus</name>
    <name type="common">Cattle tick</name>
    <name type="synonym">Boophilus microplus</name>
    <dbReference type="NCBI Taxonomy" id="6941"/>
    <lineage>
        <taxon>Eukaryota</taxon>
        <taxon>Metazoa</taxon>
        <taxon>Ecdysozoa</taxon>
        <taxon>Arthropoda</taxon>
        <taxon>Chelicerata</taxon>
        <taxon>Arachnida</taxon>
        <taxon>Acari</taxon>
        <taxon>Parasitiformes</taxon>
        <taxon>Ixodida</taxon>
        <taxon>Ixodoidea</taxon>
        <taxon>Ixodidae</taxon>
        <taxon>Rhipicephalinae</taxon>
        <taxon>Rhipicephalus</taxon>
        <taxon>Boophilus</taxon>
    </lineage>
</organism>
<proteinExistence type="predicted"/>